<dbReference type="AlphaFoldDB" id="A0A7J6LKI9"/>
<evidence type="ECO:0000313" key="3">
    <source>
        <dbReference type="EMBL" id="KAF4659683.1"/>
    </source>
</evidence>
<evidence type="ECO:0000313" key="4">
    <source>
        <dbReference type="Proteomes" id="UP000570595"/>
    </source>
</evidence>
<dbReference type="SUPFAM" id="SSF51905">
    <property type="entry name" value="FAD/NAD(P)-binding domain"/>
    <property type="match status" value="1"/>
</dbReference>
<dbReference type="Gene3D" id="3.30.9.10">
    <property type="entry name" value="D-Amino Acid Oxidase, subunit A, domain 2"/>
    <property type="match status" value="1"/>
</dbReference>
<accession>A0A7J6LKI9</accession>
<sequence>MPVVIVGGGIMAASTAYYLATLGKSSIIIERETVGCSASGKAGGFLARGWCSSGPTRQLHYRGFDLIRQYAQQHHLESYRDLPTAQTEIHRSKRRKSDGQCSWLDKGTTQSSLMDSETAQITPLELTESLIAEATNLGMLELRTDAKAVDVVVEEEGKAVTGVVLDDGCVVHGSEVILAMGAWSCEVEAWSALQGKVRMPMSGIKSSSLVYRDTRMPAVPDPHALFCSDDANGCHLEVYPRPDGDIYICGLGGSPQLRPEDLRSLNPSDVQPELSRAAAGHKSLSTMTSLIDSGKGPDIKQACLRPILPDALPAIGRLSDSINNLYIVAGHNCWGILWSLVSGEAMAELLVHGRPKHISLTNFEPTRFTTLPS</sequence>
<name>A0A7J6LKI9_PEROL</name>
<proteinExistence type="predicted"/>
<evidence type="ECO:0000259" key="2">
    <source>
        <dbReference type="Pfam" id="PF01266"/>
    </source>
</evidence>
<feature type="domain" description="FAD dependent oxidoreductase" evidence="2">
    <location>
        <begin position="3"/>
        <end position="349"/>
    </location>
</feature>
<dbReference type="Gene3D" id="3.50.50.60">
    <property type="entry name" value="FAD/NAD(P)-binding domain"/>
    <property type="match status" value="1"/>
</dbReference>
<dbReference type="GO" id="GO:0005737">
    <property type="term" value="C:cytoplasm"/>
    <property type="evidence" value="ECO:0007669"/>
    <property type="project" value="TreeGrafter"/>
</dbReference>
<dbReference type="Pfam" id="PF01266">
    <property type="entry name" value="DAO"/>
    <property type="match status" value="1"/>
</dbReference>
<dbReference type="Proteomes" id="UP000570595">
    <property type="component" value="Unassembled WGS sequence"/>
</dbReference>
<dbReference type="InterPro" id="IPR036188">
    <property type="entry name" value="FAD/NAD-bd_sf"/>
</dbReference>
<dbReference type="EMBL" id="JABAHT010000259">
    <property type="protein sequence ID" value="KAF4659683.1"/>
    <property type="molecule type" value="Genomic_DNA"/>
</dbReference>
<protein>
    <recommendedName>
        <fullName evidence="2">FAD dependent oxidoreductase domain-containing protein</fullName>
    </recommendedName>
</protein>
<gene>
    <name evidence="3" type="ORF">FOZ61_004541</name>
</gene>
<dbReference type="InterPro" id="IPR006076">
    <property type="entry name" value="FAD-dep_OxRdtase"/>
</dbReference>
<feature type="region of interest" description="Disordered" evidence="1">
    <location>
        <begin position="82"/>
        <end position="101"/>
    </location>
</feature>
<reference evidence="3 4" key="1">
    <citation type="submission" date="2020-04" db="EMBL/GenBank/DDBJ databases">
        <title>Perkinsus olseni comparative genomics.</title>
        <authorList>
            <person name="Bogema D.R."/>
        </authorList>
    </citation>
    <scope>NUCLEOTIDE SEQUENCE [LARGE SCALE GENOMIC DNA]</scope>
    <source>
        <strain evidence="3">ATCC PRA-179</strain>
    </source>
</reference>
<organism evidence="3 4">
    <name type="scientific">Perkinsus olseni</name>
    <name type="common">Perkinsus atlanticus</name>
    <dbReference type="NCBI Taxonomy" id="32597"/>
    <lineage>
        <taxon>Eukaryota</taxon>
        <taxon>Sar</taxon>
        <taxon>Alveolata</taxon>
        <taxon>Perkinsozoa</taxon>
        <taxon>Perkinsea</taxon>
        <taxon>Perkinsida</taxon>
        <taxon>Perkinsidae</taxon>
        <taxon>Perkinsus</taxon>
    </lineage>
</organism>
<comment type="caution">
    <text evidence="3">The sequence shown here is derived from an EMBL/GenBank/DDBJ whole genome shotgun (WGS) entry which is preliminary data.</text>
</comment>
<dbReference type="PANTHER" id="PTHR13847:SF150">
    <property type="entry name" value="OXIDOREDUCTASE TDA3-RELATED"/>
    <property type="match status" value="1"/>
</dbReference>
<dbReference type="PANTHER" id="PTHR13847">
    <property type="entry name" value="SARCOSINE DEHYDROGENASE-RELATED"/>
    <property type="match status" value="1"/>
</dbReference>
<dbReference type="OrthoDB" id="432024at2759"/>
<evidence type="ECO:0000256" key="1">
    <source>
        <dbReference type="SAM" id="MobiDB-lite"/>
    </source>
</evidence>